<dbReference type="GO" id="GO:0032993">
    <property type="term" value="C:protein-DNA complex"/>
    <property type="evidence" value="ECO:0007669"/>
    <property type="project" value="TreeGrafter"/>
</dbReference>
<keyword evidence="4" id="KW-0238">DNA-binding</keyword>
<dbReference type="GO" id="GO:0000976">
    <property type="term" value="F:transcription cis-regulatory region binding"/>
    <property type="evidence" value="ECO:0007669"/>
    <property type="project" value="TreeGrafter"/>
</dbReference>
<dbReference type="PANTHER" id="PTHR48111">
    <property type="entry name" value="REGULATOR OF RPOS"/>
    <property type="match status" value="1"/>
</dbReference>
<feature type="domain" description="Response regulatory" evidence="7">
    <location>
        <begin position="162"/>
        <end position="277"/>
    </location>
</feature>
<dbReference type="GO" id="GO:0005829">
    <property type="term" value="C:cytosol"/>
    <property type="evidence" value="ECO:0007669"/>
    <property type="project" value="TreeGrafter"/>
</dbReference>
<dbReference type="AlphaFoldDB" id="A0A7X8TQJ8"/>
<dbReference type="GO" id="GO:0000156">
    <property type="term" value="F:phosphorelay response regulator activity"/>
    <property type="evidence" value="ECO:0007669"/>
    <property type="project" value="TreeGrafter"/>
</dbReference>
<evidence type="ECO:0000256" key="4">
    <source>
        <dbReference type="ARBA" id="ARBA00023125"/>
    </source>
</evidence>
<dbReference type="CDD" id="cd16936">
    <property type="entry name" value="HATPase_RsbW-like"/>
    <property type="match status" value="1"/>
</dbReference>
<dbReference type="InterPro" id="IPR001932">
    <property type="entry name" value="PPM-type_phosphatase-like_dom"/>
</dbReference>
<dbReference type="InterPro" id="IPR036890">
    <property type="entry name" value="HATPase_C_sf"/>
</dbReference>
<dbReference type="InterPro" id="IPR011006">
    <property type="entry name" value="CheY-like_superfamily"/>
</dbReference>
<evidence type="ECO:0000256" key="2">
    <source>
        <dbReference type="ARBA" id="ARBA00023012"/>
    </source>
</evidence>
<dbReference type="SMART" id="SM00331">
    <property type="entry name" value="PP2C_SIG"/>
    <property type="match status" value="1"/>
</dbReference>
<sequence length="527" mass="58219">MTLLFQRLSQPATLTNVSELRRALGKSLQRENADTALINKIQLCFSEAATNLIEHSMPPPKHLDISLARSCDGWQLKLEDDGQSWDPTAVNSQHLDTSLDFALDLESEHGRGIALIRAQSSSQHYATNHALNRNCLTLGWHTIITVAEETNASSLSLRHKPRVLLVEDDASQMRLLRAYLCNDYHILEAQDGIAALTLLKEHRVELVISDIRMPGMDGLSLKKALHAQTDTLLTPFIFLTSAHSSAIKASAADLGIDDYLIKPVQKAELIQSIQRVLQRSEQVFRQLTDKIDQRISQALTPSLPSSAFGWELAIASRNTGIGGGDLALFHQHENKFILGLIDVMGHDVAAKFFSYAYGGYIRGLMHHLDKVDDPCATMLAQLSDSLSNDVLLSQLLLTCCAVTLYPNGQFDIASAGHPAPRLISSNGSNALNVGGILPGMLVPAHYQTYRSVMTKDARIALFTDGLFEAAENRAQRAALELAIIKELERTHSLPLADALHHVMRVFDKQGEWHRDDATLILLQHRPL</sequence>
<accession>A0A7X8TQJ8</accession>
<dbReference type="GO" id="GO:0006355">
    <property type="term" value="P:regulation of DNA-templated transcription"/>
    <property type="evidence" value="ECO:0007669"/>
    <property type="project" value="TreeGrafter"/>
</dbReference>
<evidence type="ECO:0000313" key="8">
    <source>
        <dbReference type="EMBL" id="NLS12914.1"/>
    </source>
</evidence>
<dbReference type="PANTHER" id="PTHR48111:SF1">
    <property type="entry name" value="TWO-COMPONENT RESPONSE REGULATOR ORR33"/>
    <property type="match status" value="1"/>
</dbReference>
<dbReference type="EMBL" id="JABAIK010000007">
    <property type="protein sequence ID" value="NLS12914.1"/>
    <property type="molecule type" value="Genomic_DNA"/>
</dbReference>
<dbReference type="Pfam" id="PF00072">
    <property type="entry name" value="Response_reg"/>
    <property type="match status" value="1"/>
</dbReference>
<dbReference type="InterPro" id="IPR003594">
    <property type="entry name" value="HATPase_dom"/>
</dbReference>
<evidence type="ECO:0000256" key="1">
    <source>
        <dbReference type="ARBA" id="ARBA00022553"/>
    </source>
</evidence>
<reference evidence="8 9" key="1">
    <citation type="submission" date="2020-04" db="EMBL/GenBank/DDBJ databases">
        <title>Vibrio sp. SM6, a novel species isolated from seawater.</title>
        <authorList>
            <person name="Wang X."/>
        </authorList>
    </citation>
    <scope>NUCLEOTIDE SEQUENCE [LARGE SCALE GENOMIC DNA]</scope>
    <source>
        <strain evidence="8 9">SM6</strain>
    </source>
</reference>
<evidence type="ECO:0000256" key="6">
    <source>
        <dbReference type="PROSITE-ProRule" id="PRU00169"/>
    </source>
</evidence>
<feature type="modified residue" description="4-aspartylphosphate" evidence="6">
    <location>
        <position position="210"/>
    </location>
</feature>
<gene>
    <name evidence="8" type="ORF">HGP28_08430</name>
</gene>
<proteinExistence type="predicted"/>
<dbReference type="InterPro" id="IPR039420">
    <property type="entry name" value="WalR-like"/>
</dbReference>
<dbReference type="InterPro" id="IPR036457">
    <property type="entry name" value="PPM-type-like_dom_sf"/>
</dbReference>
<dbReference type="Pfam" id="PF07228">
    <property type="entry name" value="SpoIIE"/>
    <property type="match status" value="1"/>
</dbReference>
<dbReference type="SUPFAM" id="SSF81606">
    <property type="entry name" value="PP2C-like"/>
    <property type="match status" value="1"/>
</dbReference>
<dbReference type="SUPFAM" id="SSF52172">
    <property type="entry name" value="CheY-like"/>
    <property type="match status" value="1"/>
</dbReference>
<evidence type="ECO:0000313" key="9">
    <source>
        <dbReference type="Proteomes" id="UP000535589"/>
    </source>
</evidence>
<keyword evidence="5" id="KW-0804">Transcription</keyword>
<name>A0A7X8TQJ8_9VIBR</name>
<evidence type="ECO:0000259" key="7">
    <source>
        <dbReference type="PROSITE" id="PS50110"/>
    </source>
</evidence>
<dbReference type="PROSITE" id="PS50110">
    <property type="entry name" value="RESPONSE_REGULATORY"/>
    <property type="match status" value="1"/>
</dbReference>
<keyword evidence="9" id="KW-1185">Reference proteome</keyword>
<protein>
    <submittedName>
        <fullName evidence="8">Response regulator</fullName>
    </submittedName>
</protein>
<dbReference type="Gene3D" id="3.30.565.10">
    <property type="entry name" value="Histidine kinase-like ATPase, C-terminal domain"/>
    <property type="match status" value="1"/>
</dbReference>
<evidence type="ECO:0000256" key="5">
    <source>
        <dbReference type="ARBA" id="ARBA00023163"/>
    </source>
</evidence>
<dbReference type="Proteomes" id="UP000535589">
    <property type="component" value="Unassembled WGS sequence"/>
</dbReference>
<dbReference type="Gene3D" id="3.40.50.2300">
    <property type="match status" value="1"/>
</dbReference>
<dbReference type="Pfam" id="PF13581">
    <property type="entry name" value="HATPase_c_2"/>
    <property type="match status" value="1"/>
</dbReference>
<dbReference type="CDD" id="cd17536">
    <property type="entry name" value="REC_YesN-like"/>
    <property type="match status" value="1"/>
</dbReference>
<dbReference type="InterPro" id="IPR001789">
    <property type="entry name" value="Sig_transdc_resp-reg_receiver"/>
</dbReference>
<keyword evidence="2" id="KW-0902">Two-component regulatory system</keyword>
<keyword evidence="3" id="KW-0805">Transcription regulation</keyword>
<organism evidence="8 9">
    <name type="scientific">Vibrio agarilyticus</name>
    <dbReference type="NCBI Taxonomy" id="2726741"/>
    <lineage>
        <taxon>Bacteria</taxon>
        <taxon>Pseudomonadati</taxon>
        <taxon>Pseudomonadota</taxon>
        <taxon>Gammaproteobacteria</taxon>
        <taxon>Vibrionales</taxon>
        <taxon>Vibrionaceae</taxon>
        <taxon>Vibrio</taxon>
    </lineage>
</organism>
<evidence type="ECO:0000256" key="3">
    <source>
        <dbReference type="ARBA" id="ARBA00023015"/>
    </source>
</evidence>
<keyword evidence="1 6" id="KW-0597">Phosphoprotein</keyword>
<dbReference type="Gene3D" id="3.60.40.10">
    <property type="entry name" value="PPM-type phosphatase domain"/>
    <property type="match status" value="1"/>
</dbReference>
<dbReference type="SMART" id="SM00448">
    <property type="entry name" value="REC"/>
    <property type="match status" value="1"/>
</dbReference>
<dbReference type="RefSeq" id="WP_168836013.1">
    <property type="nucleotide sequence ID" value="NZ_JABAIK010000007.1"/>
</dbReference>
<comment type="caution">
    <text evidence="8">The sequence shown here is derived from an EMBL/GenBank/DDBJ whole genome shotgun (WGS) entry which is preliminary data.</text>
</comment>